<dbReference type="Pfam" id="PF00054">
    <property type="entry name" value="Laminin_G_1"/>
    <property type="match status" value="1"/>
</dbReference>
<comment type="caution">
    <text evidence="1">Lacks conserved residue(s) required for the propagation of feature annotation.</text>
</comment>
<dbReference type="SUPFAM" id="SSF49899">
    <property type="entry name" value="Concanavalin A-like lectins/glucanases"/>
    <property type="match status" value="1"/>
</dbReference>
<dbReference type="Gene3D" id="2.60.120.200">
    <property type="match status" value="1"/>
</dbReference>
<reference evidence="3" key="1">
    <citation type="submission" date="2014-12" db="EMBL/GenBank/DDBJ databases">
        <title>Parallel Evolution in Life History Adaptation Evident in the Tissue-Specific Poeciliopsis prolifica transcriptome.</title>
        <authorList>
            <person name="Jue N.K."/>
            <person name="Foley R.J."/>
            <person name="Obergfell C."/>
            <person name="Reznick D.N."/>
            <person name="O'Neill R.J."/>
            <person name="O'Neill M.J."/>
        </authorList>
    </citation>
    <scope>NUCLEOTIDE SEQUENCE</scope>
</reference>
<name>A0A0S7EXM4_9TELE</name>
<dbReference type="CDD" id="cd00110">
    <property type="entry name" value="LamG"/>
    <property type="match status" value="1"/>
</dbReference>
<dbReference type="PROSITE" id="PS50025">
    <property type="entry name" value="LAM_G_DOMAIN"/>
    <property type="match status" value="1"/>
</dbReference>
<dbReference type="AlphaFoldDB" id="A0A0S7EXM4"/>
<organism evidence="3">
    <name type="scientific">Poeciliopsis prolifica</name>
    <name type="common">blackstripe livebearer</name>
    <dbReference type="NCBI Taxonomy" id="188132"/>
    <lineage>
        <taxon>Eukaryota</taxon>
        <taxon>Metazoa</taxon>
        <taxon>Chordata</taxon>
        <taxon>Craniata</taxon>
        <taxon>Vertebrata</taxon>
        <taxon>Euteleostomi</taxon>
        <taxon>Actinopterygii</taxon>
        <taxon>Neopterygii</taxon>
        <taxon>Teleostei</taxon>
        <taxon>Neoteleostei</taxon>
        <taxon>Acanthomorphata</taxon>
        <taxon>Ovalentaria</taxon>
        <taxon>Atherinomorphae</taxon>
        <taxon>Cyprinodontiformes</taxon>
        <taxon>Poeciliidae</taxon>
        <taxon>Poeciliinae</taxon>
        <taxon>Poeciliopsis</taxon>
    </lineage>
</organism>
<sequence length="156" mass="17338">MQISKEDVQVSVTGGPKLNDGKWHTLVVSNRGKFVILEVDGLPGLVVGMHSKQTKEVISGQLRLALGGILTSKDKLIVEFEPQMDGCVREGHWLNLSMPWEADADELWLCHQNIQPGSFSLAKESPFSTPQFSKRSKMLASELSFGGTSLRWREPF</sequence>
<evidence type="ECO:0000256" key="1">
    <source>
        <dbReference type="PROSITE-ProRule" id="PRU00122"/>
    </source>
</evidence>
<dbReference type="InterPro" id="IPR013320">
    <property type="entry name" value="ConA-like_dom_sf"/>
</dbReference>
<evidence type="ECO:0000259" key="2">
    <source>
        <dbReference type="PROSITE" id="PS50025"/>
    </source>
</evidence>
<feature type="domain" description="Laminin G" evidence="2">
    <location>
        <begin position="1"/>
        <end position="110"/>
    </location>
</feature>
<proteinExistence type="predicted"/>
<gene>
    <name evidence="3" type="primary">SHBG</name>
</gene>
<dbReference type="InterPro" id="IPR001791">
    <property type="entry name" value="Laminin_G"/>
</dbReference>
<accession>A0A0S7EXM4</accession>
<dbReference type="EMBL" id="GBYX01472369">
    <property type="protein sequence ID" value="JAO09285.1"/>
    <property type="molecule type" value="Transcribed_RNA"/>
</dbReference>
<evidence type="ECO:0000313" key="3">
    <source>
        <dbReference type="EMBL" id="JAO09285.1"/>
    </source>
</evidence>
<protein>
    <submittedName>
        <fullName evidence="3">SHBG</fullName>
    </submittedName>
</protein>